<dbReference type="FunFam" id="3.40.50.1470:FF:000001">
    <property type="entry name" value="Peptidyl-tRNA hydrolase"/>
    <property type="match status" value="1"/>
</dbReference>
<dbReference type="HAMAP" id="MF_00083">
    <property type="entry name" value="Pept_tRNA_hydro_bact"/>
    <property type="match status" value="1"/>
</dbReference>
<evidence type="ECO:0000256" key="3">
    <source>
        <dbReference type="ARBA" id="ARBA00022801"/>
    </source>
</evidence>
<proteinExistence type="inferred from homology"/>
<accession>A0A0T5YYU8</accession>
<dbReference type="InterPro" id="IPR018171">
    <property type="entry name" value="Pept_tRNA_hydro_CS"/>
</dbReference>
<feature type="binding site" evidence="7">
    <location>
        <position position="22"/>
    </location>
    <ligand>
        <name>tRNA</name>
        <dbReference type="ChEBI" id="CHEBI:17843"/>
    </ligand>
</feature>
<protein>
    <recommendedName>
        <fullName evidence="6 7">Peptidyl-tRNA hydrolase</fullName>
        <shortName evidence="7">Pth</shortName>
        <ecNumber evidence="1 7">3.1.1.29</ecNumber>
    </recommendedName>
</protein>
<evidence type="ECO:0000256" key="2">
    <source>
        <dbReference type="ARBA" id="ARBA00022555"/>
    </source>
</evidence>
<evidence type="ECO:0000256" key="1">
    <source>
        <dbReference type="ARBA" id="ARBA00013260"/>
    </source>
</evidence>
<feature type="binding site" evidence="7">
    <location>
        <position position="73"/>
    </location>
    <ligand>
        <name>tRNA</name>
        <dbReference type="ChEBI" id="CHEBI:17843"/>
    </ligand>
</feature>
<dbReference type="PANTHER" id="PTHR17224:SF1">
    <property type="entry name" value="PEPTIDYL-TRNA HYDROLASE"/>
    <property type="match status" value="1"/>
</dbReference>
<evidence type="ECO:0000256" key="5">
    <source>
        <dbReference type="ARBA" id="ARBA00038063"/>
    </source>
</evidence>
<dbReference type="PANTHER" id="PTHR17224">
    <property type="entry name" value="PEPTIDYL-TRNA HYDROLASE"/>
    <property type="match status" value="1"/>
</dbReference>
<organism evidence="10 13">
    <name type="scientific">endosymbiont of Ridgeia piscesae</name>
    <dbReference type="NCBI Taxonomy" id="54398"/>
    <lineage>
        <taxon>Bacteria</taxon>
        <taxon>Pseudomonadati</taxon>
        <taxon>Pseudomonadota</taxon>
        <taxon>Gammaproteobacteria</taxon>
        <taxon>sulfur-oxidizing symbionts</taxon>
    </lineage>
</organism>
<evidence type="ECO:0000256" key="6">
    <source>
        <dbReference type="ARBA" id="ARBA00050038"/>
    </source>
</evidence>
<reference evidence="12 13" key="1">
    <citation type="submission" date="2015-11" db="EMBL/GenBank/DDBJ databases">
        <title>The genome of Candidatus Endoriftia persephone in Ridgeia piscesae and population structure of the North Eastern Pacific vestimentiferan symbionts.</title>
        <authorList>
            <person name="Perez M."/>
            <person name="Juniper K.S."/>
        </authorList>
    </citation>
    <scope>NUCLEOTIDE SEQUENCE [LARGE SCALE GENOMIC DNA]</scope>
    <source>
        <strain evidence="11">Ind10</strain>
        <strain evidence="10">Ind11</strain>
    </source>
</reference>
<dbReference type="GO" id="GO:0072344">
    <property type="term" value="P:rescue of stalled ribosome"/>
    <property type="evidence" value="ECO:0007669"/>
    <property type="project" value="UniProtKB-UniRule"/>
</dbReference>
<keyword evidence="2 7" id="KW-0820">tRNA-binding</keyword>
<dbReference type="PROSITE" id="PS01195">
    <property type="entry name" value="PEPT_TRNA_HYDROL_1"/>
    <property type="match status" value="1"/>
</dbReference>
<evidence type="ECO:0000256" key="8">
    <source>
        <dbReference type="RuleBase" id="RU000673"/>
    </source>
</evidence>
<keyword evidence="4 7" id="KW-0694">RNA-binding</keyword>
<keyword evidence="13" id="KW-1185">Reference proteome</keyword>
<comment type="similarity">
    <text evidence="5 7 9">Belongs to the PTH family.</text>
</comment>
<feature type="site" description="Stabilizes the basic form of H active site to accept a proton" evidence="7">
    <location>
        <position position="100"/>
    </location>
</feature>
<dbReference type="Proteomes" id="UP000051634">
    <property type="component" value="Unassembled WGS sequence"/>
</dbReference>
<dbReference type="PROSITE" id="PS01196">
    <property type="entry name" value="PEPT_TRNA_HYDROL_2"/>
    <property type="match status" value="1"/>
</dbReference>
<evidence type="ECO:0000256" key="7">
    <source>
        <dbReference type="HAMAP-Rule" id="MF_00083"/>
    </source>
</evidence>
<dbReference type="SUPFAM" id="SSF53178">
    <property type="entry name" value="Peptidyl-tRNA hydrolase-like"/>
    <property type="match status" value="1"/>
</dbReference>
<evidence type="ECO:0000256" key="4">
    <source>
        <dbReference type="ARBA" id="ARBA00022884"/>
    </source>
</evidence>
<dbReference type="STRING" id="54398.Ga0074115_12223"/>
<dbReference type="Gene3D" id="3.40.50.1470">
    <property type="entry name" value="Peptidyl-tRNA hydrolase"/>
    <property type="match status" value="1"/>
</dbReference>
<dbReference type="EMBL" id="LMXI01000124">
    <property type="protein sequence ID" value="KRT59582.1"/>
    <property type="molecule type" value="Genomic_DNA"/>
</dbReference>
<evidence type="ECO:0000313" key="13">
    <source>
        <dbReference type="Proteomes" id="UP000051634"/>
    </source>
</evidence>
<dbReference type="GO" id="GO:0006515">
    <property type="term" value="P:protein quality control for misfolded or incompletely synthesized proteins"/>
    <property type="evidence" value="ECO:0007669"/>
    <property type="project" value="UniProtKB-UniRule"/>
</dbReference>
<comment type="subunit">
    <text evidence="7">Monomer.</text>
</comment>
<dbReference type="GO" id="GO:0000049">
    <property type="term" value="F:tRNA binding"/>
    <property type="evidence" value="ECO:0007669"/>
    <property type="project" value="UniProtKB-UniRule"/>
</dbReference>
<sequence length="197" mass="21860">MPPINAHPIKLIVGLGNPGGDYAETRHNAGFWFVEQLARRYNGNFRAESRHHGQLCRISVSGRDCRLLMPSTFMNRSGQSVSSLASYFKIAPEEILVAHDELDLPTGQARLKRGGGHAGHNGLRDIMSAIGSRDFLRLRIGIDRPQQKGPVTNYVLGRPSKQQRSEIEDAIDKAADCLELLIQGELPQAMNRLHSSR</sequence>
<comment type="function">
    <text evidence="7">Catalyzes the release of premature peptidyl moieties from peptidyl-tRNA molecules trapped in stalled 50S ribosomal subunits, and thus maintains levels of free tRNAs and 50S ribosomes.</text>
</comment>
<feature type="binding site" evidence="7">
    <location>
        <position position="121"/>
    </location>
    <ligand>
        <name>tRNA</name>
        <dbReference type="ChEBI" id="CHEBI:17843"/>
    </ligand>
</feature>
<gene>
    <name evidence="7" type="primary">pth</name>
    <name evidence="10" type="ORF">Ga0074115_12223</name>
    <name evidence="11" type="ORF">Ga0076813_15702</name>
</gene>
<keyword evidence="3 7" id="KW-0378">Hydrolase</keyword>
<dbReference type="NCBIfam" id="TIGR00447">
    <property type="entry name" value="pth"/>
    <property type="match status" value="1"/>
</dbReference>
<comment type="subcellular location">
    <subcellularLocation>
        <location evidence="7">Cytoplasm</location>
    </subcellularLocation>
</comment>
<comment type="caution">
    <text evidence="10">The sequence shown here is derived from an EMBL/GenBank/DDBJ whole genome shotgun (WGS) entry which is preliminary data.</text>
</comment>
<comment type="catalytic activity">
    <reaction evidence="7 8">
        <text>an N-acyl-L-alpha-aminoacyl-tRNA + H2O = an N-acyl-L-amino acid + a tRNA + H(+)</text>
        <dbReference type="Rhea" id="RHEA:54448"/>
        <dbReference type="Rhea" id="RHEA-COMP:10123"/>
        <dbReference type="Rhea" id="RHEA-COMP:13883"/>
        <dbReference type="ChEBI" id="CHEBI:15377"/>
        <dbReference type="ChEBI" id="CHEBI:15378"/>
        <dbReference type="ChEBI" id="CHEBI:59874"/>
        <dbReference type="ChEBI" id="CHEBI:78442"/>
        <dbReference type="ChEBI" id="CHEBI:138191"/>
        <dbReference type="EC" id="3.1.1.29"/>
    </reaction>
</comment>
<evidence type="ECO:0000256" key="9">
    <source>
        <dbReference type="RuleBase" id="RU004320"/>
    </source>
</evidence>
<dbReference type="EMBL" id="LDXT01000075">
    <property type="protein sequence ID" value="KRT55663.1"/>
    <property type="molecule type" value="Genomic_DNA"/>
</dbReference>
<dbReference type="GO" id="GO:0005737">
    <property type="term" value="C:cytoplasm"/>
    <property type="evidence" value="ECO:0007669"/>
    <property type="project" value="UniProtKB-SubCell"/>
</dbReference>
<dbReference type="CDD" id="cd00462">
    <property type="entry name" value="PTH"/>
    <property type="match status" value="1"/>
</dbReference>
<dbReference type="Proteomes" id="UP000051276">
    <property type="component" value="Unassembled WGS sequence"/>
</dbReference>
<keyword evidence="7" id="KW-0963">Cytoplasm</keyword>
<dbReference type="InterPro" id="IPR001328">
    <property type="entry name" value="Pept_tRNA_hydro"/>
</dbReference>
<dbReference type="AlphaFoldDB" id="A0A0T5YYU8"/>
<evidence type="ECO:0000313" key="12">
    <source>
        <dbReference type="Proteomes" id="UP000051276"/>
    </source>
</evidence>
<dbReference type="RefSeq" id="WP_057956167.1">
    <property type="nucleotide sequence ID" value="NZ_KQ556910.1"/>
</dbReference>
<feature type="active site" description="Proton acceptor" evidence="7">
    <location>
        <position position="27"/>
    </location>
</feature>
<dbReference type="GO" id="GO:0004045">
    <property type="term" value="F:peptidyl-tRNA hydrolase activity"/>
    <property type="evidence" value="ECO:0007669"/>
    <property type="project" value="UniProtKB-UniRule"/>
</dbReference>
<evidence type="ECO:0000313" key="10">
    <source>
        <dbReference type="EMBL" id="KRT55663.1"/>
    </source>
</evidence>
<feature type="site" description="Discriminates between blocked and unblocked aminoacyl-tRNA" evidence="7">
    <location>
        <position position="17"/>
    </location>
</feature>
<dbReference type="PATRIC" id="fig|54398.3.peg.2357"/>
<dbReference type="EC" id="3.1.1.29" evidence="1 7"/>
<dbReference type="InterPro" id="IPR036416">
    <property type="entry name" value="Pept_tRNA_hydro_sf"/>
</dbReference>
<evidence type="ECO:0000313" key="11">
    <source>
        <dbReference type="EMBL" id="KRT59582.1"/>
    </source>
</evidence>
<comment type="function">
    <text evidence="7">Hydrolyzes ribosome-free peptidyl-tRNAs (with 1 or more amino acids incorporated), which drop off the ribosome during protein synthesis, or as a result of ribosome stalling.</text>
</comment>
<dbReference type="OrthoDB" id="9800507at2"/>
<feature type="binding site" evidence="7">
    <location>
        <position position="75"/>
    </location>
    <ligand>
        <name>tRNA</name>
        <dbReference type="ChEBI" id="CHEBI:17843"/>
    </ligand>
</feature>
<dbReference type="Pfam" id="PF01195">
    <property type="entry name" value="Pept_tRNA_hydro"/>
    <property type="match status" value="1"/>
</dbReference>
<name>A0A0T5YYU8_9GAMM</name>